<dbReference type="RefSeq" id="WP_059069194.1">
    <property type="nucleotide sequence ID" value="NZ_LNAL01000006.1"/>
</dbReference>
<keyword evidence="2" id="KW-0732">Signal</keyword>
<dbReference type="Pfam" id="PF13649">
    <property type="entry name" value="Methyltransf_25"/>
    <property type="match status" value="1"/>
</dbReference>
<sequence length="236" mass="26383">MFATRHVLLGALLVLLGSATLSAQQRPATTSPRLEQERQRWNRSLTRDTAYKFNRQPNALLMEVAKGRKPGKALDVGMGQGRNTLFLARQGWDVTGVDIADEAVAEAQAEAKRQNLRINAVVSPMESFTYGTNRYDLVAFVYEGCFEGQPEVLANIRKALKPGGVLVFEFFHREAGIEMNRPDFGCLSGAVQSLFANDAGFKILRYEEKMGIPDFRSGSNKYNRPMKLVYCVVQKQ</sequence>
<dbReference type="InterPro" id="IPR041698">
    <property type="entry name" value="Methyltransf_25"/>
</dbReference>
<dbReference type="GO" id="GO:0016740">
    <property type="term" value="F:transferase activity"/>
    <property type="evidence" value="ECO:0007669"/>
    <property type="project" value="UniProtKB-KW"/>
</dbReference>
<evidence type="ECO:0000313" key="5">
    <source>
        <dbReference type="Proteomes" id="UP000054223"/>
    </source>
</evidence>
<keyword evidence="1" id="KW-0808">Transferase</keyword>
<dbReference type="SUPFAM" id="SSF53335">
    <property type="entry name" value="S-adenosyl-L-methionine-dependent methyltransferases"/>
    <property type="match status" value="1"/>
</dbReference>
<name>A0A9X0HLD2_SOLP1</name>
<keyword evidence="5" id="KW-1185">Reference proteome</keyword>
<evidence type="ECO:0000313" key="4">
    <source>
        <dbReference type="EMBL" id="KUG08098.1"/>
    </source>
</evidence>
<dbReference type="PANTHER" id="PTHR43861">
    <property type="entry name" value="TRANS-ACONITATE 2-METHYLTRANSFERASE-RELATED"/>
    <property type="match status" value="1"/>
</dbReference>
<evidence type="ECO:0000259" key="3">
    <source>
        <dbReference type="Pfam" id="PF13649"/>
    </source>
</evidence>
<dbReference type="Proteomes" id="UP000054223">
    <property type="component" value="Unassembled WGS sequence"/>
</dbReference>
<dbReference type="OrthoDB" id="9804312at2"/>
<dbReference type="AlphaFoldDB" id="A0A9X0HLD2"/>
<feature type="chain" id="PRO_5040887049" description="Methyltransferase domain-containing protein" evidence="2">
    <location>
        <begin position="24"/>
        <end position="236"/>
    </location>
</feature>
<feature type="domain" description="Methyltransferase" evidence="3">
    <location>
        <begin position="74"/>
        <end position="164"/>
    </location>
</feature>
<dbReference type="InterPro" id="IPR029063">
    <property type="entry name" value="SAM-dependent_MTases_sf"/>
</dbReference>
<feature type="signal peptide" evidence="2">
    <location>
        <begin position="1"/>
        <end position="23"/>
    </location>
</feature>
<protein>
    <recommendedName>
        <fullName evidence="3">Methyltransferase domain-containing protein</fullName>
    </recommendedName>
</protein>
<comment type="caution">
    <text evidence="4">The sequence shown here is derived from an EMBL/GenBank/DDBJ whole genome shotgun (WGS) entry which is preliminary data.</text>
</comment>
<organism evidence="4 5">
    <name type="scientific">Solirubrum puertoriconensis</name>
    <dbReference type="NCBI Taxonomy" id="1751427"/>
    <lineage>
        <taxon>Bacteria</taxon>
        <taxon>Pseudomonadati</taxon>
        <taxon>Bacteroidota</taxon>
        <taxon>Cytophagia</taxon>
        <taxon>Cytophagales</taxon>
    </lineage>
</organism>
<dbReference type="Gene3D" id="3.40.50.150">
    <property type="entry name" value="Vaccinia Virus protein VP39"/>
    <property type="match status" value="1"/>
</dbReference>
<proteinExistence type="predicted"/>
<evidence type="ECO:0000256" key="1">
    <source>
        <dbReference type="ARBA" id="ARBA00022679"/>
    </source>
</evidence>
<accession>A0A9X0HLD2</accession>
<reference evidence="4 5" key="1">
    <citation type="submission" date="2015-11" db="EMBL/GenBank/DDBJ databases">
        <title>Solirubrum puertoriconensis gen. nov. an environmental bacteria isolated in Puerto Rico.</title>
        <authorList>
            <person name="Cuebas-Irizarry M.F."/>
            <person name="Montalvo-Rodriguez R."/>
        </authorList>
    </citation>
    <scope>NUCLEOTIDE SEQUENCE [LARGE SCALE GENOMIC DNA]</scope>
    <source>
        <strain evidence="4 5">MC1A</strain>
    </source>
</reference>
<dbReference type="EMBL" id="LNAL01000006">
    <property type="protein sequence ID" value="KUG08098.1"/>
    <property type="molecule type" value="Genomic_DNA"/>
</dbReference>
<dbReference type="CDD" id="cd02440">
    <property type="entry name" value="AdoMet_MTases"/>
    <property type="match status" value="1"/>
</dbReference>
<gene>
    <name evidence="4" type="ORF">ASU33_07820</name>
</gene>
<evidence type="ECO:0000256" key="2">
    <source>
        <dbReference type="SAM" id="SignalP"/>
    </source>
</evidence>